<dbReference type="Pfam" id="PF13977">
    <property type="entry name" value="TetR_C_6"/>
    <property type="match status" value="1"/>
</dbReference>
<organism evidence="7 8">
    <name type="scientific">Ornithinimicrobium faecis</name>
    <dbReference type="NCBI Taxonomy" id="2934158"/>
    <lineage>
        <taxon>Bacteria</taxon>
        <taxon>Bacillati</taxon>
        <taxon>Actinomycetota</taxon>
        <taxon>Actinomycetes</taxon>
        <taxon>Micrococcales</taxon>
        <taxon>Ornithinimicrobiaceae</taxon>
        <taxon>Ornithinimicrobium</taxon>
    </lineage>
</organism>
<dbReference type="InterPro" id="IPR050109">
    <property type="entry name" value="HTH-type_TetR-like_transc_reg"/>
</dbReference>
<evidence type="ECO:0000256" key="4">
    <source>
        <dbReference type="ARBA" id="ARBA00023163"/>
    </source>
</evidence>
<dbReference type="InterPro" id="IPR036271">
    <property type="entry name" value="Tet_transcr_reg_TetR-rel_C_sf"/>
</dbReference>
<evidence type="ECO:0000259" key="6">
    <source>
        <dbReference type="PROSITE" id="PS50977"/>
    </source>
</evidence>
<accession>A0ABY4YXK6</accession>
<dbReference type="PROSITE" id="PS50977">
    <property type="entry name" value="HTH_TETR_2"/>
    <property type="match status" value="1"/>
</dbReference>
<dbReference type="InterPro" id="IPR009057">
    <property type="entry name" value="Homeodomain-like_sf"/>
</dbReference>
<name>A0ABY4YXK6_9MICO</name>
<keyword evidence="3 5" id="KW-0238">DNA-binding</keyword>
<dbReference type="PANTHER" id="PTHR30055">
    <property type="entry name" value="HTH-TYPE TRANSCRIPTIONAL REGULATOR RUTR"/>
    <property type="match status" value="1"/>
</dbReference>
<evidence type="ECO:0000256" key="2">
    <source>
        <dbReference type="ARBA" id="ARBA00023015"/>
    </source>
</evidence>
<dbReference type="InterPro" id="IPR010921">
    <property type="entry name" value="Trp_repressor/repl_initiator"/>
</dbReference>
<protein>
    <submittedName>
        <fullName evidence="7">TetR family transcriptional regulator C-terminal domain-containing protein</fullName>
    </submittedName>
</protein>
<dbReference type="EMBL" id="CP099489">
    <property type="protein sequence ID" value="USQ81502.1"/>
    <property type="molecule type" value="Genomic_DNA"/>
</dbReference>
<evidence type="ECO:0000313" key="8">
    <source>
        <dbReference type="Proteomes" id="UP001056455"/>
    </source>
</evidence>
<keyword evidence="4" id="KW-0804">Transcription</keyword>
<proteinExistence type="predicted"/>
<gene>
    <name evidence="7" type="ORF">NF556_07590</name>
</gene>
<dbReference type="PRINTS" id="PR00455">
    <property type="entry name" value="HTHTETR"/>
</dbReference>
<evidence type="ECO:0000256" key="1">
    <source>
        <dbReference type="ARBA" id="ARBA00022491"/>
    </source>
</evidence>
<dbReference type="Proteomes" id="UP001056455">
    <property type="component" value="Chromosome"/>
</dbReference>
<feature type="domain" description="HTH tetR-type" evidence="6">
    <location>
        <begin position="49"/>
        <end position="109"/>
    </location>
</feature>
<evidence type="ECO:0000256" key="3">
    <source>
        <dbReference type="ARBA" id="ARBA00023125"/>
    </source>
</evidence>
<dbReference type="InterPro" id="IPR001647">
    <property type="entry name" value="HTH_TetR"/>
</dbReference>
<keyword evidence="1" id="KW-0678">Repressor</keyword>
<feature type="DNA-binding region" description="H-T-H motif" evidence="5">
    <location>
        <begin position="72"/>
        <end position="91"/>
    </location>
</feature>
<keyword evidence="8" id="KW-1185">Reference proteome</keyword>
<dbReference type="SUPFAM" id="SSF48498">
    <property type="entry name" value="Tetracyclin repressor-like, C-terminal domain"/>
    <property type="match status" value="1"/>
</dbReference>
<dbReference type="SUPFAM" id="SSF46689">
    <property type="entry name" value="Homeodomain-like"/>
    <property type="match status" value="1"/>
</dbReference>
<keyword evidence="2" id="KW-0805">Transcription regulation</keyword>
<evidence type="ECO:0000256" key="5">
    <source>
        <dbReference type="PROSITE-ProRule" id="PRU00335"/>
    </source>
</evidence>
<reference evidence="7" key="1">
    <citation type="submission" date="2022-06" db="EMBL/GenBank/DDBJ databases">
        <title>Ornithinimicrobium HY1793.</title>
        <authorList>
            <person name="Huang Y."/>
        </authorList>
    </citation>
    <scope>NUCLEOTIDE SEQUENCE</scope>
    <source>
        <strain evidence="7">HY1793</strain>
    </source>
</reference>
<dbReference type="InterPro" id="IPR039538">
    <property type="entry name" value="BetI_C"/>
</dbReference>
<dbReference type="PANTHER" id="PTHR30055:SF200">
    <property type="entry name" value="HTH-TYPE TRANSCRIPTIONAL REPRESSOR BDCR"/>
    <property type="match status" value="1"/>
</dbReference>
<dbReference type="Pfam" id="PF00440">
    <property type="entry name" value="TetR_N"/>
    <property type="match status" value="1"/>
</dbReference>
<dbReference type="Pfam" id="PF13384">
    <property type="entry name" value="HTH_23"/>
    <property type="match status" value="1"/>
</dbReference>
<dbReference type="Gene3D" id="1.10.357.10">
    <property type="entry name" value="Tetracycline Repressor, domain 2"/>
    <property type="match status" value="1"/>
</dbReference>
<evidence type="ECO:0000313" key="7">
    <source>
        <dbReference type="EMBL" id="USQ81502.1"/>
    </source>
</evidence>
<sequence>MLALEQNWRTKDVAEALGVSAPTVALWRKRFLEGGVDGLSDKQESTGSDAELMRLLDAAERTVSKRGFCATRISDIAYEAGVSSSSIMYYFDSRQETLVRAMLHANQRAAVTFEQQVLEGGLSPLERLAAFLRRVLPIEGSQRDEYLLELDLLAHARQYPEFIGIWDDYQRRWIAGLASIIEEGIAAGSFQPSEAPHERLAEATLAMIDGFGYQLAVGATIVPRDAMLDSIADYLSRQLGVPVEKLRA</sequence>
<dbReference type="SUPFAM" id="SSF48295">
    <property type="entry name" value="TrpR-like"/>
    <property type="match status" value="1"/>
</dbReference>